<sequence length="849" mass="93353">MFKPAARKPVVGCILRVVFKNNLHGSLVLNEPKLNSVPIDKTRNIGIIAHIDAGKTTTTERMLFYSGKTQRIGNVDEGDTVTDYLPSERERGITIQLAAISIPWNNHKINIIDTPGHADFTFEVTRSLRVLDGAVTILDAVAGVEAQTEKVWKQAGSLGIPRIAYVNKMDRPGAGFSRTVKEIVSKLQTRAVCVNLPYFKQTGNSDPVFTGVLDVIYGKLLVWDPMTDSSGKSVRAIDLDPKNPDLAPLFDVVAKSRESMVETLGEFDEKVIESFFEHEDYMKVPSAILQEAIRNATINNQVTPVLCGSSFRNIGVQPLMDAVVSYLPSPLQTSLPEITSSSSKRVGKKKKRSTVSESIEVPVEMDKNKGLIINKNGNLTVGLAFKVTTHPARGVMTFFRVYSGKLASNSTVMNTRTGKKIHLRKLMLMHGDAPEEVLTISAGNIGVVAGTDDDIVTGDTFVSQGVTHSKSFNETEKNLTLLPIVIPPPLFNSGIEPATAGDERYMNECIKTLLREDPSLQVHMDEDLGQTVLSGMGELHLEIIRDRLVNDMKAKVRLRDVAVSYKETVSKPDGSIVTVTSAENPDVSVSVTLDSFEGDAGESAFAEEDGAVLLDLDNNIIILDSNATPEHMVKAVEERRWKAEQSLEELQDTLIQGCATGLHIGGPMFGLPLHSCVTRITKWNFPVEDKSVAPAALLDVGRRAITKAVGALDEKPGENFCVLEPLMNTSVYVDSDVLGEVVHDLNNRCQATILSIDDEASDSLDTQSWAQDEAEKIFLPDDYTMKNMDREIKNKKTVVAETPLKEMIGYLSRLRSITQGRGMFDMQYQGMRRAVKARLSSIKNEFTFL</sequence>
<evidence type="ECO:0000256" key="2">
    <source>
        <dbReference type="ARBA" id="ARBA00022917"/>
    </source>
</evidence>
<dbReference type="InterPro" id="IPR030851">
    <property type="entry name" value="EFG2"/>
</dbReference>
<dbReference type="SUPFAM" id="SSF52540">
    <property type="entry name" value="P-loop containing nucleoside triphosphate hydrolases"/>
    <property type="match status" value="1"/>
</dbReference>
<comment type="similarity">
    <text evidence="5">Belongs to the TRAFAC class translation factor GTPase superfamily. Classic translation factor GTPase family. EF-G/EF-2 subfamily.</text>
</comment>
<dbReference type="InterPro" id="IPR035649">
    <property type="entry name" value="EFG_V"/>
</dbReference>
<dbReference type="InterPro" id="IPR041095">
    <property type="entry name" value="EFG_II"/>
</dbReference>
<dbReference type="Gene3D" id="3.40.50.300">
    <property type="entry name" value="P-loop containing nucleotide triphosphate hydrolases"/>
    <property type="match status" value="1"/>
</dbReference>
<dbReference type="GO" id="GO:0003924">
    <property type="term" value="F:GTPase activity"/>
    <property type="evidence" value="ECO:0007669"/>
    <property type="project" value="UniProtKB-UniRule"/>
</dbReference>
<dbReference type="PROSITE" id="PS00301">
    <property type="entry name" value="G_TR_1"/>
    <property type="match status" value="1"/>
</dbReference>
<dbReference type="InterPro" id="IPR027417">
    <property type="entry name" value="P-loop_NTPase"/>
</dbReference>
<dbReference type="HAMAP" id="MF_03059">
    <property type="entry name" value="mEF_G_2"/>
    <property type="match status" value="1"/>
</dbReference>
<feature type="binding site" evidence="5">
    <location>
        <begin position="167"/>
        <end position="170"/>
    </location>
    <ligand>
        <name>GTP</name>
        <dbReference type="ChEBI" id="CHEBI:37565"/>
    </ligand>
</feature>
<keyword evidence="3 5" id="KW-0496">Mitochondrion</keyword>
<dbReference type="Gene3D" id="2.40.30.10">
    <property type="entry name" value="Translation factors"/>
    <property type="match status" value="1"/>
</dbReference>
<organism evidence="7 8">
    <name type="scientific">Sungouiella intermedia</name>
    <dbReference type="NCBI Taxonomy" id="45354"/>
    <lineage>
        <taxon>Eukaryota</taxon>
        <taxon>Fungi</taxon>
        <taxon>Dikarya</taxon>
        <taxon>Ascomycota</taxon>
        <taxon>Saccharomycotina</taxon>
        <taxon>Pichiomycetes</taxon>
        <taxon>Metschnikowiaceae</taxon>
        <taxon>Sungouiella</taxon>
    </lineage>
</organism>
<dbReference type="Proteomes" id="UP000182259">
    <property type="component" value="Chromosome III"/>
</dbReference>
<reference evidence="7 8" key="1">
    <citation type="submission" date="2016-10" db="EMBL/GenBank/DDBJ databases">
        <authorList>
            <person name="de Groot N.N."/>
        </authorList>
    </citation>
    <scope>NUCLEOTIDE SEQUENCE [LARGE SCALE GENOMIC DNA]</scope>
    <source>
        <strain evidence="7 8">PYCC 4715</strain>
    </source>
</reference>
<keyword evidence="1 5" id="KW-0547">Nucleotide-binding</keyword>
<gene>
    <name evidence="5" type="primary">MEF2</name>
    <name evidence="7" type="ORF">SAMEA4029009_CIC11G00000001850</name>
</gene>
<dbReference type="FunFam" id="3.40.50.300:FF:000514">
    <property type="entry name" value="Ribosome-releasing factor 2, mitochondrial"/>
    <property type="match status" value="1"/>
</dbReference>
<proteinExistence type="inferred from homology"/>
<dbReference type="InterPro" id="IPR009022">
    <property type="entry name" value="EFG_III"/>
</dbReference>
<dbReference type="InterPro" id="IPR031157">
    <property type="entry name" value="G_TR_CS"/>
</dbReference>
<evidence type="ECO:0000259" key="6">
    <source>
        <dbReference type="PROSITE" id="PS51722"/>
    </source>
</evidence>
<dbReference type="GO" id="GO:0005759">
    <property type="term" value="C:mitochondrial matrix"/>
    <property type="evidence" value="ECO:0007669"/>
    <property type="project" value="UniProtKB-ARBA"/>
</dbReference>
<dbReference type="Gene3D" id="3.30.70.240">
    <property type="match status" value="1"/>
</dbReference>
<dbReference type="InterPro" id="IPR000795">
    <property type="entry name" value="T_Tr_GTP-bd_dom"/>
</dbReference>
<comment type="subcellular location">
    <subcellularLocation>
        <location evidence="5">Mitochondrion</location>
    </subcellularLocation>
</comment>
<evidence type="ECO:0000256" key="5">
    <source>
        <dbReference type="HAMAP-Rule" id="MF_03059"/>
    </source>
</evidence>
<comment type="function">
    <text evidence="5">Mitochondrial GTPase that mediates the disassembly of ribosomes from messenger RNA at the termination of mitochondrial protein biosynthesis. Not involved in the GTP-dependent ribosomal translocation step during translation elongation.</text>
</comment>
<evidence type="ECO:0000256" key="1">
    <source>
        <dbReference type="ARBA" id="ARBA00022741"/>
    </source>
</evidence>
<dbReference type="CDD" id="cd03713">
    <property type="entry name" value="EFG_mtEFG_C"/>
    <property type="match status" value="1"/>
</dbReference>
<protein>
    <recommendedName>
        <fullName evidence="5">Ribosome-releasing factor 2, mitochondrial</fullName>
        <shortName evidence="5">RRF2mt</shortName>
    </recommendedName>
    <alternativeName>
        <fullName evidence="5">Elongation factor G 2, mitochondrial</fullName>
        <shortName evidence="5">EF-G2mt</shortName>
        <shortName evidence="5">mEF-G 2</shortName>
    </alternativeName>
</protein>
<dbReference type="SUPFAM" id="SSF50447">
    <property type="entry name" value="Translation proteins"/>
    <property type="match status" value="1"/>
</dbReference>
<evidence type="ECO:0000256" key="3">
    <source>
        <dbReference type="ARBA" id="ARBA00023128"/>
    </source>
</evidence>
<feature type="binding site" evidence="5">
    <location>
        <begin position="49"/>
        <end position="56"/>
    </location>
    <ligand>
        <name>GTP</name>
        <dbReference type="ChEBI" id="CHEBI:37565"/>
    </ligand>
</feature>
<dbReference type="GO" id="GO:0032790">
    <property type="term" value="P:ribosome disassembly"/>
    <property type="evidence" value="ECO:0007669"/>
    <property type="project" value="UniProtKB-UniRule"/>
</dbReference>
<dbReference type="Pfam" id="PF14492">
    <property type="entry name" value="EFG_III"/>
    <property type="match status" value="1"/>
</dbReference>
<dbReference type="InterPro" id="IPR000640">
    <property type="entry name" value="EFG_V-like"/>
</dbReference>
<dbReference type="Gene3D" id="3.30.70.870">
    <property type="entry name" value="Elongation Factor G (Translational Gtpase), domain 3"/>
    <property type="match status" value="1"/>
</dbReference>
<dbReference type="GO" id="GO:0032543">
    <property type="term" value="P:mitochondrial translation"/>
    <property type="evidence" value="ECO:0007669"/>
    <property type="project" value="UniProtKB-UniRule"/>
</dbReference>
<dbReference type="Pfam" id="PF22042">
    <property type="entry name" value="EF-G_D2"/>
    <property type="match status" value="1"/>
</dbReference>
<evidence type="ECO:0000256" key="4">
    <source>
        <dbReference type="ARBA" id="ARBA00023134"/>
    </source>
</evidence>
<dbReference type="PANTHER" id="PTHR43261:SF1">
    <property type="entry name" value="RIBOSOME-RELEASING FACTOR 2, MITOCHONDRIAL"/>
    <property type="match status" value="1"/>
</dbReference>
<dbReference type="InterPro" id="IPR005225">
    <property type="entry name" value="Small_GTP-bd"/>
</dbReference>
<dbReference type="Pfam" id="PF00679">
    <property type="entry name" value="EFG_C"/>
    <property type="match status" value="1"/>
</dbReference>
<dbReference type="NCBIfam" id="TIGR00231">
    <property type="entry name" value="small_GTP"/>
    <property type="match status" value="1"/>
</dbReference>
<dbReference type="PROSITE" id="PS51722">
    <property type="entry name" value="G_TR_2"/>
    <property type="match status" value="1"/>
</dbReference>
<keyword evidence="2 5" id="KW-0648">Protein biosynthesis</keyword>
<feature type="binding site" evidence="5">
    <location>
        <begin position="113"/>
        <end position="117"/>
    </location>
    <ligand>
        <name>GTP</name>
        <dbReference type="ChEBI" id="CHEBI:37565"/>
    </ligand>
</feature>
<dbReference type="PRINTS" id="PR00315">
    <property type="entry name" value="ELONGATNFCT"/>
</dbReference>
<dbReference type="CDD" id="cd01886">
    <property type="entry name" value="EF-G"/>
    <property type="match status" value="1"/>
</dbReference>
<dbReference type="SMART" id="SM00838">
    <property type="entry name" value="EFG_C"/>
    <property type="match status" value="1"/>
</dbReference>
<dbReference type="InterPro" id="IPR009000">
    <property type="entry name" value="Transl_B-barrel_sf"/>
</dbReference>
<name>A0A1L0BRQ2_9ASCO</name>
<evidence type="ECO:0000313" key="8">
    <source>
        <dbReference type="Proteomes" id="UP000182259"/>
    </source>
</evidence>
<dbReference type="GO" id="GO:0005525">
    <property type="term" value="F:GTP binding"/>
    <property type="evidence" value="ECO:0007669"/>
    <property type="project" value="UniProtKB-UniRule"/>
</dbReference>
<dbReference type="InterPro" id="IPR035647">
    <property type="entry name" value="EFG_III/V"/>
</dbReference>
<dbReference type="Pfam" id="PF00009">
    <property type="entry name" value="GTP_EFTU"/>
    <property type="match status" value="1"/>
</dbReference>
<evidence type="ECO:0000313" key="7">
    <source>
        <dbReference type="EMBL" id="SGZ54033.1"/>
    </source>
</evidence>
<dbReference type="AlphaFoldDB" id="A0A1L0BRQ2"/>
<dbReference type="CDD" id="cd16262">
    <property type="entry name" value="EFG_III"/>
    <property type="match status" value="1"/>
</dbReference>
<dbReference type="InterPro" id="IPR053905">
    <property type="entry name" value="EF-G-like_DII"/>
</dbReference>
<accession>A0A1L0BRQ2</accession>
<keyword evidence="4 5" id="KW-0342">GTP-binding</keyword>
<dbReference type="EMBL" id="LT635766">
    <property type="protein sequence ID" value="SGZ54033.1"/>
    <property type="molecule type" value="Genomic_DNA"/>
</dbReference>
<feature type="domain" description="Tr-type G" evidence="6">
    <location>
        <begin position="40"/>
        <end position="331"/>
    </location>
</feature>
<dbReference type="SUPFAM" id="SSF54980">
    <property type="entry name" value="EF-G C-terminal domain-like"/>
    <property type="match status" value="2"/>
</dbReference>
<dbReference type="PANTHER" id="PTHR43261">
    <property type="entry name" value="TRANSLATION ELONGATION FACTOR G-RELATED"/>
    <property type="match status" value="1"/>
</dbReference>